<name>A0A3P7UHI1_HAEPC</name>
<organism evidence="1 2">
    <name type="scientific">Haemonchus placei</name>
    <name type="common">Barber's pole worm</name>
    <dbReference type="NCBI Taxonomy" id="6290"/>
    <lineage>
        <taxon>Eukaryota</taxon>
        <taxon>Metazoa</taxon>
        <taxon>Ecdysozoa</taxon>
        <taxon>Nematoda</taxon>
        <taxon>Chromadorea</taxon>
        <taxon>Rhabditida</taxon>
        <taxon>Rhabditina</taxon>
        <taxon>Rhabditomorpha</taxon>
        <taxon>Strongyloidea</taxon>
        <taxon>Trichostrongylidae</taxon>
        <taxon>Haemonchus</taxon>
    </lineage>
</organism>
<evidence type="ECO:0000313" key="1">
    <source>
        <dbReference type="EMBL" id="VDO34076.1"/>
    </source>
</evidence>
<evidence type="ECO:0000313" key="2">
    <source>
        <dbReference type="Proteomes" id="UP000268014"/>
    </source>
</evidence>
<keyword evidence="2" id="KW-1185">Reference proteome</keyword>
<reference evidence="1 2" key="1">
    <citation type="submission" date="2018-11" db="EMBL/GenBank/DDBJ databases">
        <authorList>
            <consortium name="Pathogen Informatics"/>
        </authorList>
    </citation>
    <scope>NUCLEOTIDE SEQUENCE [LARGE SCALE GENOMIC DNA]</scope>
    <source>
        <strain evidence="1 2">MHpl1</strain>
    </source>
</reference>
<protein>
    <submittedName>
        <fullName evidence="1">Uncharacterized protein</fullName>
    </submittedName>
</protein>
<dbReference type="AlphaFoldDB" id="A0A3P7UHI1"/>
<accession>A0A3P7UHI1</accession>
<gene>
    <name evidence="1" type="ORF">HPLM_LOCUS8168</name>
</gene>
<proteinExistence type="predicted"/>
<sequence>MQFAKDRLAVQLTDAVTSTATYTNTMSGIPLLVLWNTSS</sequence>
<dbReference type="Proteomes" id="UP000268014">
    <property type="component" value="Unassembled WGS sequence"/>
</dbReference>
<dbReference type="EMBL" id="UZAF01016800">
    <property type="protein sequence ID" value="VDO34076.1"/>
    <property type="molecule type" value="Genomic_DNA"/>
</dbReference>